<dbReference type="InterPro" id="IPR057202">
    <property type="entry name" value="DUF7880"/>
</dbReference>
<sequence length="245" mass="27060">MAAAKAVVYVSTTSTFASTFSHSLSPSYSNSTPLERRKRMLMCAMPRPQNWRESRRLVAISLVLLHSASSIPPYAIGGSIFDKYVKKKKLEPLEAYVPAVILTELQIKDLEKLLESNEPQYATCRSILRSGPAASFRSNVRAVAQYASDAGKGKTAFDDVERCLRAVDELDSLLLRASRNDRDASAKLMKEKITVAMDALDSLLQTVPADVLDKGKAIAEAYRAPESDVAPEELDQEYKELESIL</sequence>
<proteinExistence type="predicted"/>
<organism evidence="2">
    <name type="scientific">Opuntia streptacantha</name>
    <name type="common">Prickly pear cactus</name>
    <name type="synonym">Opuntia cardona</name>
    <dbReference type="NCBI Taxonomy" id="393608"/>
    <lineage>
        <taxon>Eukaryota</taxon>
        <taxon>Viridiplantae</taxon>
        <taxon>Streptophyta</taxon>
        <taxon>Embryophyta</taxon>
        <taxon>Tracheophyta</taxon>
        <taxon>Spermatophyta</taxon>
        <taxon>Magnoliopsida</taxon>
        <taxon>eudicotyledons</taxon>
        <taxon>Gunneridae</taxon>
        <taxon>Pentapetalae</taxon>
        <taxon>Caryophyllales</taxon>
        <taxon>Cactineae</taxon>
        <taxon>Cactaceae</taxon>
        <taxon>Opuntioideae</taxon>
        <taxon>Opuntia</taxon>
    </lineage>
</organism>
<dbReference type="AlphaFoldDB" id="A0A7C8YH63"/>
<reference evidence="2" key="1">
    <citation type="journal article" date="2013" name="J. Plant Res.">
        <title>Effect of fungi and light on seed germination of three Opuntia species from semiarid lands of central Mexico.</title>
        <authorList>
            <person name="Delgado-Sanchez P."/>
            <person name="Jimenez-Bremont J.F."/>
            <person name="Guerrero-Gonzalez Mde L."/>
            <person name="Flores J."/>
        </authorList>
    </citation>
    <scope>NUCLEOTIDE SEQUENCE</scope>
    <source>
        <tissue evidence="2">Cladode</tissue>
    </source>
</reference>
<protein>
    <recommendedName>
        <fullName evidence="1">DUF7880 domain-containing protein</fullName>
    </recommendedName>
</protein>
<dbReference type="PANTHER" id="PTHR36014">
    <property type="entry name" value="OS03G0176600 PROTEIN"/>
    <property type="match status" value="1"/>
</dbReference>
<feature type="domain" description="DUF7880" evidence="1">
    <location>
        <begin position="92"/>
        <end position="218"/>
    </location>
</feature>
<reference evidence="2" key="2">
    <citation type="submission" date="2020-07" db="EMBL/GenBank/DDBJ databases">
        <authorList>
            <person name="Vera ALvarez R."/>
            <person name="Arias-Moreno D.M."/>
            <person name="Jimenez-Jacinto V."/>
            <person name="Jimenez-Bremont J.F."/>
            <person name="Swaminathan K."/>
            <person name="Moose S.P."/>
            <person name="Guerrero-Gonzalez M.L."/>
            <person name="Marino-Ramirez L."/>
            <person name="Landsman D."/>
            <person name="Rodriguez-Kessler M."/>
            <person name="Delgado-Sanchez P."/>
        </authorList>
    </citation>
    <scope>NUCLEOTIDE SEQUENCE</scope>
    <source>
        <tissue evidence="2">Cladode</tissue>
    </source>
</reference>
<dbReference type="EMBL" id="GISG01018986">
    <property type="protein sequence ID" value="MBA4618118.1"/>
    <property type="molecule type" value="Transcribed_RNA"/>
</dbReference>
<dbReference type="PANTHER" id="PTHR36014:SF1">
    <property type="entry name" value="OS03G0176700 PROTEIN"/>
    <property type="match status" value="1"/>
</dbReference>
<dbReference type="EMBL" id="GISG01018985">
    <property type="protein sequence ID" value="MBA4618117.1"/>
    <property type="molecule type" value="Transcribed_RNA"/>
</dbReference>
<accession>A0A7C8YH63</accession>
<evidence type="ECO:0000259" key="1">
    <source>
        <dbReference type="Pfam" id="PF25306"/>
    </source>
</evidence>
<dbReference type="Pfam" id="PF25306">
    <property type="entry name" value="DUF7880"/>
    <property type="match status" value="1"/>
</dbReference>
<evidence type="ECO:0000313" key="2">
    <source>
        <dbReference type="EMBL" id="MBA4618117.1"/>
    </source>
</evidence>
<name>A0A7C8YH63_OPUST</name>